<organism evidence="8 9">
    <name type="scientific">Shewanella yunxiaonensis</name>
    <dbReference type="NCBI Taxonomy" id="2829809"/>
    <lineage>
        <taxon>Bacteria</taxon>
        <taxon>Pseudomonadati</taxon>
        <taxon>Pseudomonadota</taxon>
        <taxon>Gammaproteobacteria</taxon>
        <taxon>Alteromonadales</taxon>
        <taxon>Shewanellaceae</taxon>
        <taxon>Shewanella</taxon>
    </lineage>
</organism>
<keyword evidence="4 8" id="KW-0482">Metalloprotease</keyword>
<dbReference type="InterPro" id="IPR036059">
    <property type="entry name" value="TldD/PmbA_sf"/>
</dbReference>
<keyword evidence="2" id="KW-0645">Protease</keyword>
<evidence type="ECO:0000256" key="4">
    <source>
        <dbReference type="ARBA" id="ARBA00023049"/>
    </source>
</evidence>
<keyword evidence="9" id="KW-1185">Reference proteome</keyword>
<dbReference type="InterPro" id="IPR045570">
    <property type="entry name" value="Metalloprtase-TldD/E_cen_dom"/>
</dbReference>
<dbReference type="EMBL" id="CP073587">
    <property type="protein sequence ID" value="QUN05439.1"/>
    <property type="molecule type" value="Genomic_DNA"/>
</dbReference>
<accession>A0ABX7YRN9</accession>
<keyword evidence="3 8" id="KW-0378">Hydrolase</keyword>
<evidence type="ECO:0000256" key="2">
    <source>
        <dbReference type="ARBA" id="ARBA00022670"/>
    </source>
</evidence>
<dbReference type="InterPro" id="IPR035068">
    <property type="entry name" value="TldD/PmbA_N"/>
</dbReference>
<dbReference type="Gene3D" id="3.30.2290.10">
    <property type="entry name" value="PmbA/TldD superfamily"/>
    <property type="match status" value="1"/>
</dbReference>
<gene>
    <name evidence="8" type="primary">tldD</name>
    <name evidence="8" type="ORF">KDN34_14770</name>
</gene>
<dbReference type="RefSeq" id="WP_212594471.1">
    <property type="nucleotide sequence ID" value="NZ_CP073587.1"/>
</dbReference>
<dbReference type="Pfam" id="PF01523">
    <property type="entry name" value="PmbA_TldD_1st"/>
    <property type="match status" value="1"/>
</dbReference>
<evidence type="ECO:0000313" key="9">
    <source>
        <dbReference type="Proteomes" id="UP000679575"/>
    </source>
</evidence>
<dbReference type="SUPFAM" id="SSF111283">
    <property type="entry name" value="Putative modulator of DNA gyrase, PmbA/TldD"/>
    <property type="match status" value="1"/>
</dbReference>
<dbReference type="EC" id="3.4.24.-" evidence="8"/>
<evidence type="ECO:0000259" key="6">
    <source>
        <dbReference type="Pfam" id="PF19289"/>
    </source>
</evidence>
<protein>
    <submittedName>
        <fullName evidence="8">Metalloprotease TldD</fullName>
        <ecNumber evidence="8">3.4.24.-</ecNumber>
    </submittedName>
</protein>
<reference evidence="8 9" key="1">
    <citation type="submission" date="2021-04" db="EMBL/GenBank/DDBJ databases">
        <title>Novel species identification of genus Shewanella.</title>
        <authorList>
            <person name="Liu G."/>
        </authorList>
    </citation>
    <scope>NUCLEOTIDE SEQUENCE [LARGE SCALE GENOMIC DNA]</scope>
    <source>
        <strain evidence="8 9">FJAT-54481</strain>
    </source>
</reference>
<dbReference type="GO" id="GO:0008237">
    <property type="term" value="F:metallopeptidase activity"/>
    <property type="evidence" value="ECO:0007669"/>
    <property type="project" value="UniProtKB-KW"/>
</dbReference>
<sequence length="482" mass="52206">MNNSTNNAITLASEQLLAPNGLDIHSLQQVLHVIHQYQVDFSDLYFKQHRQQRWLLENGQVRSGSFDVDQGVGVRAVCGDETALAYSQTLDKNALMLAAQSVRTVGHHGNGVIEIVPKTMPFASYYPAQDSISRYADIEKIALLQRIEQIARQLESRVERVIASLTLSHSTVLVMRHDGRLGADIRPMVELHATVFVKHGEQLERASCNLGGRTDLTLFTEDYLQAKLQQVVDCALTKIAAVPAPAGRMPVVLGPGWPGMLLHEAMGHGFEADDIRLGSSIYRDKLGQRIAPKGINIVDDATLVNRRGSLQMDDEGEQGQCTALIEDGILCGYMNDALNARLTGMTPTGNGRRESYSVLPMPRMTNTFMLPGQYEAAEIIASVKQGIYLAELGGGRVDTVSGQYSFESEQAYLIENGKITRPVKGATLVGSGPETLRQISMVGNDLALDNGGAICGKRGQSVAVGVGQPTLKVDNLLVGGTA</sequence>
<name>A0ABX7YRN9_9GAMM</name>
<dbReference type="Proteomes" id="UP000679575">
    <property type="component" value="Chromosome"/>
</dbReference>
<evidence type="ECO:0000259" key="5">
    <source>
        <dbReference type="Pfam" id="PF01523"/>
    </source>
</evidence>
<dbReference type="InterPro" id="IPR045569">
    <property type="entry name" value="Metalloprtase-TldD/E_C"/>
</dbReference>
<proteinExistence type="inferred from homology"/>
<dbReference type="PIRSF" id="PIRSF004919">
    <property type="entry name" value="TldD"/>
    <property type="match status" value="1"/>
</dbReference>
<comment type="similarity">
    <text evidence="1">Belongs to the peptidase U62 family.</text>
</comment>
<dbReference type="PANTHER" id="PTHR30624">
    <property type="entry name" value="UNCHARACTERIZED PROTEIN TLDD AND PMBA"/>
    <property type="match status" value="1"/>
</dbReference>
<dbReference type="NCBIfam" id="NF008006">
    <property type="entry name" value="PRK10735.1"/>
    <property type="match status" value="1"/>
</dbReference>
<dbReference type="InterPro" id="IPR002510">
    <property type="entry name" value="Metalloprtase-TldD/E_N"/>
</dbReference>
<dbReference type="Pfam" id="PF19290">
    <property type="entry name" value="PmbA_TldD_2nd"/>
    <property type="match status" value="1"/>
</dbReference>
<dbReference type="InterPro" id="IPR051463">
    <property type="entry name" value="Peptidase_U62_metallo"/>
</dbReference>
<evidence type="ECO:0000259" key="7">
    <source>
        <dbReference type="Pfam" id="PF19290"/>
    </source>
</evidence>
<evidence type="ECO:0000313" key="8">
    <source>
        <dbReference type="EMBL" id="QUN05439.1"/>
    </source>
</evidence>
<feature type="domain" description="Metalloprotease TldD/E C-terminal" evidence="6">
    <location>
        <begin position="247"/>
        <end position="480"/>
    </location>
</feature>
<dbReference type="Pfam" id="PF19289">
    <property type="entry name" value="PmbA_TldD_3rd"/>
    <property type="match status" value="1"/>
</dbReference>
<dbReference type="PANTHER" id="PTHR30624:SF4">
    <property type="entry name" value="METALLOPROTEASE TLDD"/>
    <property type="match status" value="1"/>
</dbReference>
<feature type="domain" description="Metalloprotease TldD/E N-terminal" evidence="5">
    <location>
        <begin position="43"/>
        <end position="100"/>
    </location>
</feature>
<evidence type="ECO:0000256" key="1">
    <source>
        <dbReference type="ARBA" id="ARBA00005836"/>
    </source>
</evidence>
<dbReference type="InterPro" id="IPR025502">
    <property type="entry name" value="TldD"/>
</dbReference>
<feature type="domain" description="Metalloprotease TldD/E central" evidence="7">
    <location>
        <begin position="139"/>
        <end position="232"/>
    </location>
</feature>
<evidence type="ECO:0000256" key="3">
    <source>
        <dbReference type="ARBA" id="ARBA00022801"/>
    </source>
</evidence>